<protein>
    <submittedName>
        <fullName evidence="4">DNA-processing protein DprA</fullName>
    </submittedName>
</protein>
<dbReference type="RefSeq" id="WP_377315580.1">
    <property type="nucleotide sequence ID" value="NZ_JBHUIY010000012.1"/>
</dbReference>
<dbReference type="InterPro" id="IPR057666">
    <property type="entry name" value="DrpA_SLOG"/>
</dbReference>
<dbReference type="InterPro" id="IPR003488">
    <property type="entry name" value="DprA"/>
</dbReference>
<dbReference type="SUPFAM" id="SSF102405">
    <property type="entry name" value="MCP/YpsA-like"/>
    <property type="match status" value="1"/>
</dbReference>
<evidence type="ECO:0000313" key="5">
    <source>
        <dbReference type="Proteomes" id="UP001597296"/>
    </source>
</evidence>
<dbReference type="NCBIfam" id="TIGR00732">
    <property type="entry name" value="dprA"/>
    <property type="match status" value="1"/>
</dbReference>
<dbReference type="PANTHER" id="PTHR43022:SF1">
    <property type="entry name" value="PROTEIN SMF"/>
    <property type="match status" value="1"/>
</dbReference>
<dbReference type="EMBL" id="JBHUIY010000012">
    <property type="protein sequence ID" value="MFD2233712.1"/>
    <property type="molecule type" value="Genomic_DNA"/>
</dbReference>
<dbReference type="Pfam" id="PF17782">
    <property type="entry name" value="WHD_DprA"/>
    <property type="match status" value="1"/>
</dbReference>
<name>A0ABW5CBG3_9PROT</name>
<reference evidence="5" key="1">
    <citation type="journal article" date="2019" name="Int. J. Syst. Evol. Microbiol.">
        <title>The Global Catalogue of Microorganisms (GCM) 10K type strain sequencing project: providing services to taxonomists for standard genome sequencing and annotation.</title>
        <authorList>
            <consortium name="The Broad Institute Genomics Platform"/>
            <consortium name="The Broad Institute Genome Sequencing Center for Infectious Disease"/>
            <person name="Wu L."/>
            <person name="Ma J."/>
        </authorList>
    </citation>
    <scope>NUCLEOTIDE SEQUENCE [LARGE SCALE GENOMIC DNA]</scope>
    <source>
        <strain evidence="5">KCTC 15012</strain>
    </source>
</reference>
<evidence type="ECO:0000259" key="3">
    <source>
        <dbReference type="Pfam" id="PF17782"/>
    </source>
</evidence>
<sequence>MDAPLHPLSASERLDWLRLIRSENVGPRTFFRLLTRFGSAAAALDALPALARQGGLRRAIRLCPKAEAAAEIAALERTGARLIAAIEPAYPRPLAAIEDAPPLLAVIGAVSLLERPAVALVGARNASLNGRNFARRLAADLGRAGLVVTSGLARGIDTAAHEGALGTGTVAVMAGGADVVYPPENRDLWQRIAEAGAVVSEMPPGTEPQARHFPRRNRIISGLSLGVVVVEANTRSGSLITARLAADQGREVFAVPGSPLDPRAAGPNDLLRQGATLTASADDVLAVLSDRLRRPLAEPARAGFTPAAGPPPDEAELAAARAAILALIGPVPVMVDEILRQCQFSPSVVSWVLLELELAGRLDRQPGNRVALLVV</sequence>
<dbReference type="InterPro" id="IPR036388">
    <property type="entry name" value="WH-like_DNA-bd_sf"/>
</dbReference>
<feature type="domain" description="Smf/DprA SLOG" evidence="2">
    <location>
        <begin position="82"/>
        <end position="287"/>
    </location>
</feature>
<comment type="caution">
    <text evidence="4">The sequence shown here is derived from an EMBL/GenBank/DDBJ whole genome shotgun (WGS) entry which is preliminary data.</text>
</comment>
<feature type="domain" description="DprA winged helix" evidence="3">
    <location>
        <begin position="310"/>
        <end position="368"/>
    </location>
</feature>
<gene>
    <name evidence="4" type="primary">dprA</name>
    <name evidence="4" type="ORF">ACFSNB_07840</name>
</gene>
<dbReference type="Pfam" id="PF02481">
    <property type="entry name" value="DNA_processg_A"/>
    <property type="match status" value="1"/>
</dbReference>
<dbReference type="PANTHER" id="PTHR43022">
    <property type="entry name" value="PROTEIN SMF"/>
    <property type="match status" value="1"/>
</dbReference>
<dbReference type="InterPro" id="IPR041614">
    <property type="entry name" value="DprA_WH"/>
</dbReference>
<dbReference type="Gene3D" id="1.10.10.10">
    <property type="entry name" value="Winged helix-like DNA-binding domain superfamily/Winged helix DNA-binding domain"/>
    <property type="match status" value="1"/>
</dbReference>
<evidence type="ECO:0000256" key="1">
    <source>
        <dbReference type="ARBA" id="ARBA00006525"/>
    </source>
</evidence>
<keyword evidence="5" id="KW-1185">Reference proteome</keyword>
<evidence type="ECO:0000313" key="4">
    <source>
        <dbReference type="EMBL" id="MFD2233712.1"/>
    </source>
</evidence>
<organism evidence="4 5">
    <name type="scientific">Phaeospirillum tilakii</name>
    <dbReference type="NCBI Taxonomy" id="741673"/>
    <lineage>
        <taxon>Bacteria</taxon>
        <taxon>Pseudomonadati</taxon>
        <taxon>Pseudomonadota</taxon>
        <taxon>Alphaproteobacteria</taxon>
        <taxon>Rhodospirillales</taxon>
        <taxon>Rhodospirillaceae</taxon>
        <taxon>Phaeospirillum</taxon>
    </lineage>
</organism>
<proteinExistence type="inferred from homology"/>
<dbReference type="Gene3D" id="3.40.50.450">
    <property type="match status" value="1"/>
</dbReference>
<dbReference type="Pfam" id="PF21102">
    <property type="entry name" value="DprA_N"/>
    <property type="match status" value="1"/>
</dbReference>
<comment type="similarity">
    <text evidence="1">Belongs to the DprA/Smf family.</text>
</comment>
<evidence type="ECO:0000259" key="2">
    <source>
        <dbReference type="Pfam" id="PF02481"/>
    </source>
</evidence>
<dbReference type="Proteomes" id="UP001597296">
    <property type="component" value="Unassembled WGS sequence"/>
</dbReference>
<accession>A0ABW5CBG3</accession>